<gene>
    <name evidence="4" type="ORF">QE412_003007</name>
</gene>
<feature type="region of interest" description="Disordered" evidence="1">
    <location>
        <begin position="41"/>
        <end position="62"/>
    </location>
</feature>
<keyword evidence="5" id="KW-1185">Reference proteome</keyword>
<proteinExistence type="predicted"/>
<protein>
    <recommendedName>
        <fullName evidence="3">LysM domain-containing protein</fullName>
    </recommendedName>
</protein>
<reference evidence="4 5" key="1">
    <citation type="submission" date="2023-07" db="EMBL/GenBank/DDBJ databases">
        <title>Functional and genomic diversity of the sorghum phyllosphere microbiome.</title>
        <authorList>
            <person name="Shade A."/>
        </authorList>
    </citation>
    <scope>NUCLEOTIDE SEQUENCE [LARGE SCALE GENOMIC DNA]</scope>
    <source>
        <strain evidence="4 5">SORGH_AS_1207</strain>
    </source>
</reference>
<sequence>MNRAAKVAVGVSAFVVAGLFAMAMPTVAAVQGELASWPVFAQDPEPSEQPRSGAGVDTAETVDPLGDDYVDVGNGTMIPRNSPEGCENPAWLHLGRMTASVGGELLDRGAREFAAGSAGLDAEGWIVTYTVAAGDALDAIAERFCIANALTIAELNHTRTIHPGEVLLLHPDESIPWIPYFAPDDAPAGYQQIPYQDAVEAMSTAAQAGDVDAMRVIFRNDLSGLFPNPADADLIANALDVGDLRILRQMFA</sequence>
<name>A0ABU0TXP8_MICTR</name>
<evidence type="ECO:0000259" key="3">
    <source>
        <dbReference type="PROSITE" id="PS51782"/>
    </source>
</evidence>
<organism evidence="4 5">
    <name type="scientific">Microbacterium trichothecenolyticum</name>
    <name type="common">Aureobacterium trichothecenolyticum</name>
    <dbReference type="NCBI Taxonomy" id="69370"/>
    <lineage>
        <taxon>Bacteria</taxon>
        <taxon>Bacillati</taxon>
        <taxon>Actinomycetota</taxon>
        <taxon>Actinomycetes</taxon>
        <taxon>Micrococcales</taxon>
        <taxon>Microbacteriaceae</taxon>
        <taxon>Microbacterium</taxon>
    </lineage>
</organism>
<feature type="signal peptide" evidence="2">
    <location>
        <begin position="1"/>
        <end position="28"/>
    </location>
</feature>
<evidence type="ECO:0000313" key="5">
    <source>
        <dbReference type="Proteomes" id="UP001226691"/>
    </source>
</evidence>
<dbReference type="Gene3D" id="3.10.350.10">
    <property type="entry name" value="LysM domain"/>
    <property type="match status" value="1"/>
</dbReference>
<dbReference type="CDD" id="cd00118">
    <property type="entry name" value="LysM"/>
    <property type="match status" value="1"/>
</dbReference>
<feature type="domain" description="LysM" evidence="3">
    <location>
        <begin position="127"/>
        <end position="177"/>
    </location>
</feature>
<keyword evidence="2" id="KW-0732">Signal</keyword>
<dbReference type="InterPro" id="IPR018392">
    <property type="entry name" value="LysM"/>
</dbReference>
<feature type="chain" id="PRO_5046038772" description="LysM domain-containing protein" evidence="2">
    <location>
        <begin position="29"/>
        <end position="252"/>
    </location>
</feature>
<evidence type="ECO:0000313" key="4">
    <source>
        <dbReference type="EMBL" id="MDQ1124434.1"/>
    </source>
</evidence>
<comment type="caution">
    <text evidence="4">The sequence shown here is derived from an EMBL/GenBank/DDBJ whole genome shotgun (WGS) entry which is preliminary data.</text>
</comment>
<evidence type="ECO:0000256" key="1">
    <source>
        <dbReference type="SAM" id="MobiDB-lite"/>
    </source>
</evidence>
<accession>A0ABU0TXP8</accession>
<evidence type="ECO:0000256" key="2">
    <source>
        <dbReference type="SAM" id="SignalP"/>
    </source>
</evidence>
<dbReference type="InterPro" id="IPR036779">
    <property type="entry name" value="LysM_dom_sf"/>
</dbReference>
<dbReference type="RefSeq" id="WP_307485588.1">
    <property type="nucleotide sequence ID" value="NZ_JAUTBF010000001.1"/>
</dbReference>
<dbReference type="Proteomes" id="UP001226691">
    <property type="component" value="Unassembled WGS sequence"/>
</dbReference>
<dbReference type="EMBL" id="JAUTBF010000001">
    <property type="protein sequence ID" value="MDQ1124434.1"/>
    <property type="molecule type" value="Genomic_DNA"/>
</dbReference>
<dbReference type="PROSITE" id="PS51782">
    <property type="entry name" value="LYSM"/>
    <property type="match status" value="1"/>
</dbReference>